<dbReference type="InterPro" id="IPR005900">
    <property type="entry name" value="6-phosphogluconolactonase_DevB"/>
</dbReference>
<comment type="caution">
    <text evidence="9">The sequence shown here is derived from an EMBL/GenBank/DDBJ whole genome shotgun (WGS) entry which is preliminary data.</text>
</comment>
<dbReference type="EMBL" id="BAABHJ010000001">
    <property type="protein sequence ID" value="GAA4601638.1"/>
    <property type="molecule type" value="Genomic_DNA"/>
</dbReference>
<dbReference type="InterPro" id="IPR039104">
    <property type="entry name" value="6PGL"/>
</dbReference>
<dbReference type="RefSeq" id="WP_345347254.1">
    <property type="nucleotide sequence ID" value="NZ_BAABHJ010000001.1"/>
</dbReference>
<comment type="function">
    <text evidence="2 7">Hydrolysis of 6-phosphogluconolactone to 6-phosphogluconate.</text>
</comment>
<evidence type="ECO:0000313" key="9">
    <source>
        <dbReference type="EMBL" id="GAA4601638.1"/>
    </source>
</evidence>
<dbReference type="InterPro" id="IPR006148">
    <property type="entry name" value="Glc/Gal-6P_isomerase"/>
</dbReference>
<evidence type="ECO:0000256" key="6">
    <source>
        <dbReference type="ARBA" id="ARBA00020337"/>
    </source>
</evidence>
<evidence type="ECO:0000259" key="8">
    <source>
        <dbReference type="Pfam" id="PF01182"/>
    </source>
</evidence>
<evidence type="ECO:0000256" key="1">
    <source>
        <dbReference type="ARBA" id="ARBA00000832"/>
    </source>
</evidence>
<dbReference type="Proteomes" id="UP001500212">
    <property type="component" value="Unassembled WGS sequence"/>
</dbReference>
<evidence type="ECO:0000256" key="7">
    <source>
        <dbReference type="RuleBase" id="RU365095"/>
    </source>
</evidence>
<feature type="domain" description="Glucosamine/galactosamine-6-phosphate isomerase" evidence="8">
    <location>
        <begin position="11"/>
        <end position="236"/>
    </location>
</feature>
<dbReference type="PANTHER" id="PTHR11054">
    <property type="entry name" value="6-PHOSPHOGLUCONOLACTONASE"/>
    <property type="match status" value="1"/>
</dbReference>
<accession>A0ABP8TBX0</accession>
<dbReference type="EC" id="3.1.1.31" evidence="5 7"/>
<organism evidence="9 10">
    <name type="scientific">Actinoallomurus liliacearum</name>
    <dbReference type="NCBI Taxonomy" id="1080073"/>
    <lineage>
        <taxon>Bacteria</taxon>
        <taxon>Bacillati</taxon>
        <taxon>Actinomycetota</taxon>
        <taxon>Actinomycetes</taxon>
        <taxon>Streptosporangiales</taxon>
        <taxon>Thermomonosporaceae</taxon>
        <taxon>Actinoallomurus</taxon>
    </lineage>
</organism>
<evidence type="ECO:0000256" key="5">
    <source>
        <dbReference type="ARBA" id="ARBA00013198"/>
    </source>
</evidence>
<name>A0ABP8TBX0_9ACTN</name>
<dbReference type="Gene3D" id="3.40.50.1360">
    <property type="match status" value="1"/>
</dbReference>
<keyword evidence="7" id="KW-0378">Hydrolase</keyword>
<evidence type="ECO:0000256" key="3">
    <source>
        <dbReference type="ARBA" id="ARBA00004961"/>
    </source>
</evidence>
<protein>
    <recommendedName>
        <fullName evidence="6 7">6-phosphogluconolactonase</fullName>
        <shortName evidence="7">6PGL</shortName>
        <ecNumber evidence="5 7">3.1.1.31</ecNumber>
    </recommendedName>
</protein>
<dbReference type="PANTHER" id="PTHR11054:SF0">
    <property type="entry name" value="6-PHOSPHOGLUCONOLACTONASE"/>
    <property type="match status" value="1"/>
</dbReference>
<comment type="pathway">
    <text evidence="3 7">Carbohydrate degradation; pentose phosphate pathway; D-ribulose 5-phosphate from D-glucose 6-phosphate (oxidative stage): step 2/3.</text>
</comment>
<dbReference type="SUPFAM" id="SSF100950">
    <property type="entry name" value="NagB/RpiA/CoA transferase-like"/>
    <property type="match status" value="1"/>
</dbReference>
<proteinExistence type="inferred from homology"/>
<comment type="similarity">
    <text evidence="4 7">Belongs to the glucosamine/galactosamine-6-phosphate isomerase family. 6-phosphogluconolactonase subfamily.</text>
</comment>
<dbReference type="Pfam" id="PF01182">
    <property type="entry name" value="Glucosamine_iso"/>
    <property type="match status" value="1"/>
</dbReference>
<evidence type="ECO:0000256" key="4">
    <source>
        <dbReference type="ARBA" id="ARBA00010662"/>
    </source>
</evidence>
<evidence type="ECO:0000256" key="2">
    <source>
        <dbReference type="ARBA" id="ARBA00002681"/>
    </source>
</evidence>
<keyword evidence="10" id="KW-1185">Reference proteome</keyword>
<sequence>MTAPSVLIHRDQSLLAKAAAARLVTRLVDVQAAAGGAHLVLTGGGVGTAVLEEIAATPARDAVDWGHLDIWWGDERYLPSGHEERNETGARRALLDHVDLDPKRVHPMPSSDSGLSPEDAAEQYAAELRAATRPEDHGVVPSFDVLMLGLGPDTHVASLFPGMPALYEEERPVVAVHGAPKPPPTRISLTLPAIRTAREVWIVAAGESKAGAVHLALSDAGPVQVPSAGARGRQRTLFLLDRAAAGGLPPEMGRIASP</sequence>
<dbReference type="CDD" id="cd01400">
    <property type="entry name" value="6PGL"/>
    <property type="match status" value="1"/>
</dbReference>
<evidence type="ECO:0000313" key="10">
    <source>
        <dbReference type="Proteomes" id="UP001500212"/>
    </source>
</evidence>
<gene>
    <name evidence="7 9" type="primary">pgl</name>
    <name evidence="9" type="ORF">GCM10023195_04410</name>
</gene>
<comment type="catalytic activity">
    <reaction evidence="1 7">
        <text>6-phospho-D-glucono-1,5-lactone + H2O = 6-phospho-D-gluconate + H(+)</text>
        <dbReference type="Rhea" id="RHEA:12556"/>
        <dbReference type="ChEBI" id="CHEBI:15377"/>
        <dbReference type="ChEBI" id="CHEBI:15378"/>
        <dbReference type="ChEBI" id="CHEBI:57955"/>
        <dbReference type="ChEBI" id="CHEBI:58759"/>
        <dbReference type="EC" id="3.1.1.31"/>
    </reaction>
</comment>
<dbReference type="InterPro" id="IPR037171">
    <property type="entry name" value="NagB/RpiA_transferase-like"/>
</dbReference>
<dbReference type="NCBIfam" id="TIGR01198">
    <property type="entry name" value="pgl"/>
    <property type="match status" value="1"/>
</dbReference>
<reference evidence="10" key="1">
    <citation type="journal article" date="2019" name="Int. J. Syst. Evol. Microbiol.">
        <title>The Global Catalogue of Microorganisms (GCM) 10K type strain sequencing project: providing services to taxonomists for standard genome sequencing and annotation.</title>
        <authorList>
            <consortium name="The Broad Institute Genomics Platform"/>
            <consortium name="The Broad Institute Genome Sequencing Center for Infectious Disease"/>
            <person name="Wu L."/>
            <person name="Ma J."/>
        </authorList>
    </citation>
    <scope>NUCLEOTIDE SEQUENCE [LARGE SCALE GENOMIC DNA]</scope>
    <source>
        <strain evidence="10">JCM 17938</strain>
    </source>
</reference>